<keyword evidence="2" id="KW-1185">Reference proteome</keyword>
<dbReference type="EMBL" id="CASHTH010000611">
    <property type="protein sequence ID" value="CAI8005465.1"/>
    <property type="molecule type" value="Genomic_DNA"/>
</dbReference>
<gene>
    <name evidence="1" type="ORF">GBAR_LOCUS4254</name>
</gene>
<sequence length="122" mass="13650">MADIVNLFEVEPGQKLRLYSEATAEVVSNPRDGVWLFVRYLTSPEDPDQVNISGGAPPAVPEADDILAALRAGYRSIDEGYGFYPGFDGWLASLGYQRREDIPCTCPDRGYRGHLPECRWVR</sequence>
<name>A0AA35R611_GEOBA</name>
<evidence type="ECO:0000313" key="1">
    <source>
        <dbReference type="EMBL" id="CAI8005465.1"/>
    </source>
</evidence>
<accession>A0AA35R611</accession>
<evidence type="ECO:0000313" key="2">
    <source>
        <dbReference type="Proteomes" id="UP001174909"/>
    </source>
</evidence>
<comment type="caution">
    <text evidence="1">The sequence shown here is derived from an EMBL/GenBank/DDBJ whole genome shotgun (WGS) entry which is preliminary data.</text>
</comment>
<reference evidence="1" key="1">
    <citation type="submission" date="2023-03" db="EMBL/GenBank/DDBJ databases">
        <authorList>
            <person name="Steffen K."/>
            <person name="Cardenas P."/>
        </authorList>
    </citation>
    <scope>NUCLEOTIDE SEQUENCE</scope>
</reference>
<organism evidence="1 2">
    <name type="scientific">Geodia barretti</name>
    <name type="common">Barrett's horny sponge</name>
    <dbReference type="NCBI Taxonomy" id="519541"/>
    <lineage>
        <taxon>Eukaryota</taxon>
        <taxon>Metazoa</taxon>
        <taxon>Porifera</taxon>
        <taxon>Demospongiae</taxon>
        <taxon>Heteroscleromorpha</taxon>
        <taxon>Tetractinellida</taxon>
        <taxon>Astrophorina</taxon>
        <taxon>Geodiidae</taxon>
        <taxon>Geodia</taxon>
    </lineage>
</organism>
<dbReference type="Proteomes" id="UP001174909">
    <property type="component" value="Unassembled WGS sequence"/>
</dbReference>
<protein>
    <submittedName>
        <fullName evidence="1">Uncharacterized protein</fullName>
    </submittedName>
</protein>
<proteinExistence type="predicted"/>
<dbReference type="AlphaFoldDB" id="A0AA35R611"/>